<gene>
    <name evidence="2" type="ORF">HJG63_010862</name>
</gene>
<sequence>MITCVALSHQVCDSVPQRPPDSPPQARTRPHPRPPLPGKDDPVLGLDGPHSSPTPTSREPGAVSVRPEGGRQHHSLRSTFQTCSGTRLYAHPRSWGSRLGRMILDQEHPSPFGRGARPASHGCHWAPPPPYTHYCLLTAPPHHTW</sequence>
<dbReference type="AlphaFoldDB" id="A0A7J8HRI6"/>
<comment type="caution">
    <text evidence="2">The sequence shown here is derived from an EMBL/GenBank/DDBJ whole genome shotgun (WGS) entry which is preliminary data.</text>
</comment>
<proteinExistence type="predicted"/>
<accession>A0A7J8HRI6</accession>
<organism evidence="2 3">
    <name type="scientific">Rousettus aegyptiacus</name>
    <name type="common">Egyptian fruit bat</name>
    <name type="synonym">Pteropus aegyptiacus</name>
    <dbReference type="NCBI Taxonomy" id="9407"/>
    <lineage>
        <taxon>Eukaryota</taxon>
        <taxon>Metazoa</taxon>
        <taxon>Chordata</taxon>
        <taxon>Craniata</taxon>
        <taxon>Vertebrata</taxon>
        <taxon>Euteleostomi</taxon>
        <taxon>Mammalia</taxon>
        <taxon>Eutheria</taxon>
        <taxon>Laurasiatheria</taxon>
        <taxon>Chiroptera</taxon>
        <taxon>Yinpterochiroptera</taxon>
        <taxon>Pteropodoidea</taxon>
        <taxon>Pteropodidae</taxon>
        <taxon>Rousettinae</taxon>
        <taxon>Rousettus</taxon>
    </lineage>
</organism>
<reference evidence="2 3" key="1">
    <citation type="journal article" date="2020" name="Nature">
        <title>Six reference-quality genomes reveal evolution of bat adaptations.</title>
        <authorList>
            <person name="Jebb D."/>
            <person name="Huang Z."/>
            <person name="Pippel M."/>
            <person name="Hughes G.M."/>
            <person name="Lavrichenko K."/>
            <person name="Devanna P."/>
            <person name="Winkler S."/>
            <person name="Jermiin L.S."/>
            <person name="Skirmuntt E.C."/>
            <person name="Katzourakis A."/>
            <person name="Burkitt-Gray L."/>
            <person name="Ray D.A."/>
            <person name="Sullivan K.A.M."/>
            <person name="Roscito J.G."/>
            <person name="Kirilenko B.M."/>
            <person name="Davalos L.M."/>
            <person name="Corthals A.P."/>
            <person name="Power M.L."/>
            <person name="Jones G."/>
            <person name="Ransome R.D."/>
            <person name="Dechmann D.K.N."/>
            <person name="Locatelli A.G."/>
            <person name="Puechmaille S.J."/>
            <person name="Fedrigo O."/>
            <person name="Jarvis E.D."/>
            <person name="Hiller M."/>
            <person name="Vernes S.C."/>
            <person name="Myers E.W."/>
            <person name="Teeling E.C."/>
        </authorList>
    </citation>
    <scope>NUCLEOTIDE SEQUENCE [LARGE SCALE GENOMIC DNA]</scope>
    <source>
        <strain evidence="2">MRouAeg1</strain>
        <tissue evidence="2">Muscle</tissue>
    </source>
</reference>
<evidence type="ECO:0000256" key="1">
    <source>
        <dbReference type="SAM" id="MobiDB-lite"/>
    </source>
</evidence>
<feature type="region of interest" description="Disordered" evidence="1">
    <location>
        <begin position="12"/>
        <end position="80"/>
    </location>
</feature>
<keyword evidence="3" id="KW-1185">Reference proteome</keyword>
<evidence type="ECO:0000313" key="2">
    <source>
        <dbReference type="EMBL" id="KAF6474688.1"/>
    </source>
</evidence>
<dbReference type="EMBL" id="JACASE010000004">
    <property type="protein sequence ID" value="KAF6474688.1"/>
    <property type="molecule type" value="Genomic_DNA"/>
</dbReference>
<evidence type="ECO:0000313" key="3">
    <source>
        <dbReference type="Proteomes" id="UP000593571"/>
    </source>
</evidence>
<dbReference type="Proteomes" id="UP000593571">
    <property type="component" value="Unassembled WGS sequence"/>
</dbReference>
<name>A0A7J8HRI6_ROUAE</name>
<protein>
    <submittedName>
        <fullName evidence="2">Uncharacterized protein</fullName>
    </submittedName>
</protein>